<keyword evidence="4 8" id="KW-0479">Metal-binding</keyword>
<evidence type="ECO:0000256" key="7">
    <source>
        <dbReference type="ARBA" id="ARBA00023033"/>
    </source>
</evidence>
<dbReference type="InterPro" id="IPR017972">
    <property type="entry name" value="Cyt_P450_CS"/>
</dbReference>
<dbReference type="GO" id="GO:0020037">
    <property type="term" value="F:heme binding"/>
    <property type="evidence" value="ECO:0007669"/>
    <property type="project" value="InterPro"/>
</dbReference>
<keyword evidence="10" id="KW-0812">Transmembrane</keyword>
<dbReference type="InterPro" id="IPR001128">
    <property type="entry name" value="Cyt_P450"/>
</dbReference>
<dbReference type="PROSITE" id="PS00086">
    <property type="entry name" value="CYTOCHROME_P450"/>
    <property type="match status" value="1"/>
</dbReference>
<keyword evidence="12" id="KW-1185">Reference proteome</keyword>
<dbReference type="GO" id="GO:0016705">
    <property type="term" value="F:oxidoreductase activity, acting on paired donors, with incorporation or reduction of molecular oxygen"/>
    <property type="evidence" value="ECO:0007669"/>
    <property type="project" value="InterPro"/>
</dbReference>
<keyword evidence="7 9" id="KW-0503">Monooxygenase</keyword>
<name>A0AAW0Q9F4_9PEZI</name>
<evidence type="ECO:0000313" key="11">
    <source>
        <dbReference type="EMBL" id="KAK8096810.1"/>
    </source>
</evidence>
<feature type="transmembrane region" description="Helical" evidence="10">
    <location>
        <begin position="20"/>
        <end position="45"/>
    </location>
</feature>
<evidence type="ECO:0000256" key="2">
    <source>
        <dbReference type="ARBA" id="ARBA00010617"/>
    </source>
</evidence>
<dbReference type="GO" id="GO:0009403">
    <property type="term" value="P:toxin biosynthetic process"/>
    <property type="evidence" value="ECO:0007669"/>
    <property type="project" value="UniProtKB-ARBA"/>
</dbReference>
<comment type="caution">
    <text evidence="11">The sequence shown here is derived from an EMBL/GenBank/DDBJ whole genome shotgun (WGS) entry which is preliminary data.</text>
</comment>
<evidence type="ECO:0000256" key="3">
    <source>
        <dbReference type="ARBA" id="ARBA00022617"/>
    </source>
</evidence>
<keyword evidence="6 8" id="KW-0408">Iron</keyword>
<dbReference type="GO" id="GO:0005506">
    <property type="term" value="F:iron ion binding"/>
    <property type="evidence" value="ECO:0007669"/>
    <property type="project" value="InterPro"/>
</dbReference>
<evidence type="ECO:0000256" key="9">
    <source>
        <dbReference type="RuleBase" id="RU000461"/>
    </source>
</evidence>
<dbReference type="InterPro" id="IPR036396">
    <property type="entry name" value="Cyt_P450_sf"/>
</dbReference>
<dbReference type="InterPro" id="IPR002401">
    <property type="entry name" value="Cyt_P450_E_grp-I"/>
</dbReference>
<dbReference type="AlphaFoldDB" id="A0AAW0Q9F4"/>
<organism evidence="11 12">
    <name type="scientific">Apiospora kogelbergensis</name>
    <dbReference type="NCBI Taxonomy" id="1337665"/>
    <lineage>
        <taxon>Eukaryota</taxon>
        <taxon>Fungi</taxon>
        <taxon>Dikarya</taxon>
        <taxon>Ascomycota</taxon>
        <taxon>Pezizomycotina</taxon>
        <taxon>Sordariomycetes</taxon>
        <taxon>Xylariomycetidae</taxon>
        <taxon>Amphisphaeriales</taxon>
        <taxon>Apiosporaceae</taxon>
        <taxon>Apiospora</taxon>
    </lineage>
</organism>
<feature type="binding site" description="axial binding residue" evidence="8">
    <location>
        <position position="455"/>
    </location>
    <ligand>
        <name>heme</name>
        <dbReference type="ChEBI" id="CHEBI:30413"/>
    </ligand>
    <ligandPart>
        <name>Fe</name>
        <dbReference type="ChEBI" id="CHEBI:18248"/>
    </ligandPart>
</feature>
<reference evidence="11 12" key="1">
    <citation type="submission" date="2023-01" db="EMBL/GenBank/DDBJ databases">
        <title>Analysis of 21 Apiospora genomes using comparative genomics revels a genus with tremendous synthesis potential of carbohydrate active enzymes and secondary metabolites.</title>
        <authorList>
            <person name="Sorensen T."/>
        </authorList>
    </citation>
    <scope>NUCLEOTIDE SEQUENCE [LARGE SCALE GENOMIC DNA]</scope>
    <source>
        <strain evidence="11 12">CBS 117206</strain>
    </source>
</reference>
<evidence type="ECO:0000256" key="5">
    <source>
        <dbReference type="ARBA" id="ARBA00023002"/>
    </source>
</evidence>
<dbReference type="InterPro" id="IPR050121">
    <property type="entry name" value="Cytochrome_P450_monoxygenase"/>
</dbReference>
<evidence type="ECO:0000313" key="12">
    <source>
        <dbReference type="Proteomes" id="UP001392437"/>
    </source>
</evidence>
<dbReference type="PRINTS" id="PR00385">
    <property type="entry name" value="P450"/>
</dbReference>
<keyword evidence="10" id="KW-0472">Membrane</keyword>
<evidence type="ECO:0000256" key="10">
    <source>
        <dbReference type="SAM" id="Phobius"/>
    </source>
</evidence>
<keyword evidence="3 8" id="KW-0349">Heme</keyword>
<proteinExistence type="inferred from homology"/>
<comment type="cofactor">
    <cofactor evidence="1 8">
        <name>heme</name>
        <dbReference type="ChEBI" id="CHEBI:30413"/>
    </cofactor>
</comment>
<gene>
    <name evidence="11" type="ORF">PG999_012754</name>
</gene>
<dbReference type="CDD" id="cd11058">
    <property type="entry name" value="CYP60B-like"/>
    <property type="match status" value="1"/>
</dbReference>
<dbReference type="GO" id="GO:0004497">
    <property type="term" value="F:monooxygenase activity"/>
    <property type="evidence" value="ECO:0007669"/>
    <property type="project" value="UniProtKB-KW"/>
</dbReference>
<dbReference type="PROSITE" id="PS51257">
    <property type="entry name" value="PROKAR_LIPOPROTEIN"/>
    <property type="match status" value="1"/>
</dbReference>
<dbReference type="SUPFAM" id="SSF48264">
    <property type="entry name" value="Cytochrome P450"/>
    <property type="match status" value="1"/>
</dbReference>
<evidence type="ECO:0000256" key="4">
    <source>
        <dbReference type="ARBA" id="ARBA00022723"/>
    </source>
</evidence>
<evidence type="ECO:0000256" key="1">
    <source>
        <dbReference type="ARBA" id="ARBA00001971"/>
    </source>
</evidence>
<dbReference type="PANTHER" id="PTHR24305:SF230">
    <property type="entry name" value="P450, PUTATIVE (EUROFUNG)-RELATED"/>
    <property type="match status" value="1"/>
</dbReference>
<dbReference type="PRINTS" id="PR00463">
    <property type="entry name" value="EP450I"/>
</dbReference>
<keyword evidence="5 9" id="KW-0560">Oxidoreductase</keyword>
<protein>
    <submittedName>
        <fullName evidence="11">Cytochrome P450</fullName>
    </submittedName>
</protein>
<sequence>MDDPIHRFRHRMLSSPLEMAGTTIAVSFTLACAYFVGLVLYNLFLHPLRRFPGPRLWAMTRIPYTRCHLSGASPQRILDLHMKYGPIVRVAPEILSINHPDAMKQVRGHRSSGQPEHSKDPIHSAANAGNIIGADRDAHARYRRILAHVFSAQAMYEQEPLMKTYIDKLFAGLKRECAGETKVIDLLKWYNWTTFDIIGDLSFGEPFGSLDTNVYHPWVSNIFASVKNLCVSVNANRYPLVAPLLKRMMPAEVRDKWAEHKELSLRSLKKRLDTNIDRPDFVEKMLHARGSKGGEMNLEEMASTASLLIIAGSETTATLLSGATYYLSTNPEVLATLTAEVRGAFPTEDDIGIASTSSLPYMLAVLDESLRIYPPVPGPSPRKIAKGGDTIIGQYIPEEALSKTVVDIWQWAVYHNPKYISEPESFVPERWLGDPKYKSDRLDSIQPFSLGPRNCIGKNLAYAEMRMILARIIWNFDLSIAPQSQNWATDNKVYFLWEKPPLEVAVTPRQL</sequence>
<dbReference type="PANTHER" id="PTHR24305">
    <property type="entry name" value="CYTOCHROME P450"/>
    <property type="match status" value="1"/>
</dbReference>
<evidence type="ECO:0000256" key="6">
    <source>
        <dbReference type="ARBA" id="ARBA00023004"/>
    </source>
</evidence>
<dbReference type="Gene3D" id="1.10.630.10">
    <property type="entry name" value="Cytochrome P450"/>
    <property type="match status" value="1"/>
</dbReference>
<dbReference type="Proteomes" id="UP001392437">
    <property type="component" value="Unassembled WGS sequence"/>
</dbReference>
<dbReference type="Pfam" id="PF00067">
    <property type="entry name" value="p450"/>
    <property type="match status" value="1"/>
</dbReference>
<accession>A0AAW0Q9F4</accession>
<comment type="similarity">
    <text evidence="2 9">Belongs to the cytochrome P450 family.</text>
</comment>
<dbReference type="EMBL" id="JAQQWP010000010">
    <property type="protein sequence ID" value="KAK8096810.1"/>
    <property type="molecule type" value="Genomic_DNA"/>
</dbReference>
<dbReference type="FunFam" id="1.10.630.10:FF:000047">
    <property type="entry name" value="Cytochrome P450 monooxygenase"/>
    <property type="match status" value="1"/>
</dbReference>
<keyword evidence="10" id="KW-1133">Transmembrane helix</keyword>
<evidence type="ECO:0000256" key="8">
    <source>
        <dbReference type="PIRSR" id="PIRSR602401-1"/>
    </source>
</evidence>